<proteinExistence type="predicted"/>
<gene>
    <name evidence="3" type="ORF">ACFQ2E_10840</name>
</gene>
<comment type="caution">
    <text evidence="3">The sequence shown here is derived from an EMBL/GenBank/DDBJ whole genome shotgun (WGS) entry which is preliminary data.</text>
</comment>
<evidence type="ECO:0000256" key="1">
    <source>
        <dbReference type="SAM" id="SignalP"/>
    </source>
</evidence>
<accession>A0ABW3RD08</accession>
<evidence type="ECO:0000313" key="4">
    <source>
        <dbReference type="Proteomes" id="UP001597163"/>
    </source>
</evidence>
<dbReference type="Pfam" id="PF14869">
    <property type="entry name" value="DUF4488"/>
    <property type="match status" value="1"/>
</dbReference>
<dbReference type="InterPro" id="IPR027991">
    <property type="entry name" value="DUF4488"/>
</dbReference>
<feature type="domain" description="DUF4488" evidence="2">
    <location>
        <begin position="35"/>
        <end position="161"/>
    </location>
</feature>
<evidence type="ECO:0000259" key="2">
    <source>
        <dbReference type="Pfam" id="PF14869"/>
    </source>
</evidence>
<feature type="chain" id="PRO_5045221830" evidence="1">
    <location>
        <begin position="20"/>
        <end position="162"/>
    </location>
</feature>
<evidence type="ECO:0000313" key="3">
    <source>
        <dbReference type="EMBL" id="MFD1162916.1"/>
    </source>
</evidence>
<dbReference type="EMBL" id="JBHTLJ010000003">
    <property type="protein sequence ID" value="MFD1162916.1"/>
    <property type="molecule type" value="Genomic_DNA"/>
</dbReference>
<dbReference type="Proteomes" id="UP001597163">
    <property type="component" value="Unassembled WGS sequence"/>
</dbReference>
<reference evidence="4" key="1">
    <citation type="journal article" date="2019" name="Int. J. Syst. Evol. Microbiol.">
        <title>The Global Catalogue of Microorganisms (GCM) 10K type strain sequencing project: providing services to taxonomists for standard genome sequencing and annotation.</title>
        <authorList>
            <consortium name="The Broad Institute Genomics Platform"/>
            <consortium name="The Broad Institute Genome Sequencing Center for Infectious Disease"/>
            <person name="Wu L."/>
            <person name="Ma J."/>
        </authorList>
    </citation>
    <scope>NUCLEOTIDE SEQUENCE [LARGE SCALE GENOMIC DNA]</scope>
    <source>
        <strain evidence="4">CCUG 63246</strain>
    </source>
</reference>
<feature type="signal peptide" evidence="1">
    <location>
        <begin position="1"/>
        <end position="19"/>
    </location>
</feature>
<name>A0ABW3RD08_9FLAO</name>
<protein>
    <submittedName>
        <fullName evidence="3">DUF4488 domain-containing protein</fullName>
    </submittedName>
</protein>
<dbReference type="Gene3D" id="2.40.128.490">
    <property type="entry name" value="Uncharacterised protein PF14869, DUF4488"/>
    <property type="match status" value="1"/>
</dbReference>
<keyword evidence="4" id="KW-1185">Reference proteome</keyword>
<dbReference type="RefSeq" id="WP_311939832.1">
    <property type="nucleotide sequence ID" value="NZ_JAVSCK010000003.1"/>
</dbReference>
<organism evidence="3 4">
    <name type="scientific">Hwangdonia seohaensis</name>
    <dbReference type="NCBI Taxonomy" id="1240727"/>
    <lineage>
        <taxon>Bacteria</taxon>
        <taxon>Pseudomonadati</taxon>
        <taxon>Bacteroidota</taxon>
        <taxon>Flavobacteriia</taxon>
        <taxon>Flavobacteriales</taxon>
        <taxon>Flavobacteriaceae</taxon>
        <taxon>Hwangdonia</taxon>
    </lineage>
</organism>
<sequence length="162" mass="18596">MKKNIITLFCFIIVGWVTAQEATNQKNILIESNTIVGVWQQMFVKINDSGEKEMFKSGNYKVINSDGTYFTFVTWGAKQMVKNGKSIIEQNVTDVGHYGVYKNLTDSSFIEQIIKHGVNTKMSGTASQINYKLLDINTVIMEYKNGDRWIPEMWRRVVLPNQ</sequence>
<keyword evidence="1" id="KW-0732">Signal</keyword>